<reference evidence="6 7" key="1">
    <citation type="submission" date="2020-04" db="EMBL/GenBank/DDBJ databases">
        <authorList>
            <person name="Hitch T.C.A."/>
            <person name="Wylensek D."/>
            <person name="Clavel T."/>
        </authorList>
    </citation>
    <scope>NUCLEOTIDE SEQUENCE [LARGE SCALE GENOMIC DNA]</scope>
    <source>
        <strain evidence="6 7">PG-130-P53-12</strain>
    </source>
</reference>
<dbReference type="SUPFAM" id="SSF53822">
    <property type="entry name" value="Periplasmic binding protein-like I"/>
    <property type="match status" value="1"/>
</dbReference>
<dbReference type="AlphaFoldDB" id="A0A848BAX8"/>
<evidence type="ECO:0000256" key="5">
    <source>
        <dbReference type="HAMAP-Rule" id="MF_02070"/>
    </source>
</evidence>
<evidence type="ECO:0000256" key="2">
    <source>
        <dbReference type="ARBA" id="ARBA00022679"/>
    </source>
</evidence>
<gene>
    <name evidence="6" type="ORF">HF878_03080</name>
</gene>
<evidence type="ECO:0000256" key="3">
    <source>
        <dbReference type="ARBA" id="ARBA00022944"/>
    </source>
</evidence>
<dbReference type="InterPro" id="IPR028082">
    <property type="entry name" value="Peripla_BP_I"/>
</dbReference>
<dbReference type="GO" id="GO:0019350">
    <property type="term" value="P:teichoic acid biosynthetic process"/>
    <property type="evidence" value="ECO:0007669"/>
    <property type="project" value="UniProtKB-UniRule"/>
</dbReference>
<dbReference type="PANTHER" id="PTHR34136">
    <property type="match status" value="1"/>
</dbReference>
<dbReference type="InterPro" id="IPR004629">
    <property type="entry name" value="WecG_TagA_CpsF"/>
</dbReference>
<dbReference type="UniPathway" id="UPA00632"/>
<keyword evidence="3 5" id="KW-0777">Teichoic acid biosynthesis</keyword>
<comment type="caution">
    <text evidence="6">The sequence shown here is derived from an EMBL/GenBank/DDBJ whole genome shotgun (WGS) entry which is preliminary data.</text>
</comment>
<keyword evidence="1 5" id="KW-0328">Glycosyltransferase</keyword>
<name>A0A848BAX8_9FIRM</name>
<evidence type="ECO:0000256" key="4">
    <source>
        <dbReference type="ARBA" id="ARBA00023316"/>
    </source>
</evidence>
<dbReference type="PANTHER" id="PTHR34136:SF1">
    <property type="entry name" value="UDP-N-ACETYL-D-MANNOSAMINURONIC ACID TRANSFERASE"/>
    <property type="match status" value="1"/>
</dbReference>
<protein>
    <recommendedName>
        <fullName evidence="5">N-acetylglucosaminyldiphosphoundecaprenol N-acetyl-beta-D-mannosaminyltransferase</fullName>
        <ecNumber evidence="5">2.4.1.187</ecNumber>
    </recommendedName>
    <alternativeName>
        <fullName evidence="5">N-acetylmannosaminyltransferase</fullName>
    </alternativeName>
    <alternativeName>
        <fullName evidence="5">UDP-N-acetylmannosamine transferase</fullName>
    </alternativeName>
    <alternativeName>
        <fullName evidence="5">UDP-N-acetylmannosamine:N-acetylglucosaminyl pyrophosphorylundecaprenol N-acetylmannosaminyltransferase</fullName>
    </alternativeName>
</protein>
<comment type="catalytic activity">
    <reaction evidence="5">
        <text>UDP-N-acetyl-alpha-D-mannosamine + N-acetyl-alpha-D-glucosaminyl-di-trans,octa-cis-undecaprenyl diphosphate = N-acetyl-beta-D-mannosaminyl-(1-&gt;4)-N-acetyl-alpha-D-glucosaminyl di-trans,octa-cis-undecaprenyl diphosphate + UDP + H(+)</text>
        <dbReference type="Rhea" id="RHEA:16053"/>
        <dbReference type="ChEBI" id="CHEBI:15378"/>
        <dbReference type="ChEBI" id="CHEBI:58223"/>
        <dbReference type="ChEBI" id="CHEBI:62959"/>
        <dbReference type="ChEBI" id="CHEBI:68623"/>
        <dbReference type="ChEBI" id="CHEBI:132210"/>
        <dbReference type="EC" id="2.4.1.187"/>
    </reaction>
</comment>
<dbReference type="CDD" id="cd06533">
    <property type="entry name" value="Glyco_transf_WecG_TagA"/>
    <property type="match status" value="1"/>
</dbReference>
<comment type="similarity">
    <text evidence="5">Belongs to the glycosyltransferase 26 family. TagA/TarA subfamily.</text>
</comment>
<dbReference type="Proteomes" id="UP000543804">
    <property type="component" value="Unassembled WGS sequence"/>
</dbReference>
<dbReference type="Pfam" id="PF03808">
    <property type="entry name" value="Glyco_tran_WecG"/>
    <property type="match status" value="1"/>
</dbReference>
<sequence>MPKKVTILGVPVDAITMGEAVARIDGFIEKRTPVLVATANAEMLMRATHDGALRRILQGAAMVTPDGAGTVWAAHHLGHAMPERVAGYDMVQELMREAPAKHRRIFFFGSAPGVADKAKKKAEQLYPGIEIVGTRNGFFTAADEPAIIEEIKAAHPDILLAALGVPKQEKWLAKHLGELGVPVAIGVGGTFDVMAGVMKRAPRWMQRAKLEWLFRGMMQPKRAGRLLALPRFVLKVHAQKRKK</sequence>
<dbReference type="EMBL" id="JABAFA010000005">
    <property type="protein sequence ID" value="NMD98467.1"/>
    <property type="molecule type" value="Genomic_DNA"/>
</dbReference>
<dbReference type="GO" id="GO:0071555">
    <property type="term" value="P:cell wall organization"/>
    <property type="evidence" value="ECO:0007669"/>
    <property type="project" value="UniProtKB-KW"/>
</dbReference>
<dbReference type="NCBIfam" id="TIGR00696">
    <property type="entry name" value="wecG_tagA_cpsF"/>
    <property type="match status" value="1"/>
</dbReference>
<accession>A0A848BAX8</accession>
<organism evidence="6 7">
    <name type="scientific">Selenomonas bovis</name>
    <dbReference type="NCBI Taxonomy" id="416586"/>
    <lineage>
        <taxon>Bacteria</taxon>
        <taxon>Bacillati</taxon>
        <taxon>Bacillota</taxon>
        <taxon>Negativicutes</taxon>
        <taxon>Selenomonadales</taxon>
        <taxon>Selenomonadaceae</taxon>
        <taxon>Selenomonas</taxon>
    </lineage>
</organism>
<keyword evidence="2 5" id="KW-0808">Transferase</keyword>
<dbReference type="HAMAP" id="MF_02070">
    <property type="entry name" value="TagA_TarA"/>
    <property type="match status" value="1"/>
</dbReference>
<evidence type="ECO:0000256" key="1">
    <source>
        <dbReference type="ARBA" id="ARBA00022676"/>
    </source>
</evidence>
<dbReference type="InterPro" id="IPR034714">
    <property type="entry name" value="TagA_TarA"/>
</dbReference>
<keyword evidence="7" id="KW-1185">Reference proteome</keyword>
<dbReference type="EC" id="2.4.1.187" evidence="5"/>
<proteinExistence type="inferred from homology"/>
<evidence type="ECO:0000313" key="7">
    <source>
        <dbReference type="Proteomes" id="UP000543804"/>
    </source>
</evidence>
<comment type="pathway">
    <text evidence="5">Cell wall biogenesis; teichoic acid biosynthesis.</text>
</comment>
<dbReference type="GO" id="GO:0047244">
    <property type="term" value="F:N-acetylglucosaminyldiphosphoundecaprenol N-acetyl-beta-D-mannosaminyltransferase activity"/>
    <property type="evidence" value="ECO:0007669"/>
    <property type="project" value="UniProtKB-UniRule"/>
</dbReference>
<evidence type="ECO:0000313" key="6">
    <source>
        <dbReference type="EMBL" id="NMD98467.1"/>
    </source>
</evidence>
<comment type="function">
    <text evidence="5">Catalyzes the conversion of GlcNAc-PP-undecaprenol into ManNAc-GlcNAc-PP-undecaprenol, the first committed lipid intermediate in the de novo synthesis of teichoic acid.</text>
</comment>
<keyword evidence="4 5" id="KW-0961">Cell wall biogenesis/degradation</keyword>